<dbReference type="KEGG" id="aali:118461005"/>
<keyword evidence="13" id="KW-0472">Membrane</keyword>
<comment type="subcellular location">
    <subcellularLocation>
        <location evidence="4">Endoplasmic reticulum membrane</location>
        <topology evidence="4">Peripheral membrane protein</topology>
    </subcellularLocation>
    <subcellularLocation>
        <location evidence="3">Microsome membrane</location>
        <topology evidence="3">Peripheral membrane protein</topology>
    </subcellularLocation>
</comment>
<evidence type="ECO:0000256" key="8">
    <source>
        <dbReference type="ARBA" id="ARBA00022824"/>
    </source>
</evidence>
<evidence type="ECO:0000256" key="13">
    <source>
        <dbReference type="ARBA" id="ARBA00023136"/>
    </source>
</evidence>
<comment type="function">
    <text evidence="2">May be involved in the metabolism of insect hormones and in the breakdown of synthetic insecticides.</text>
</comment>
<keyword evidence="6 14" id="KW-0349">Heme</keyword>
<name>A0A182F8T9_ANOAL</name>
<comment type="similarity">
    <text evidence="5">Belongs to the cytochrome P450 family.</text>
</comment>
<keyword evidence="11 14" id="KW-0408">Iron</keyword>
<evidence type="ECO:0000256" key="6">
    <source>
        <dbReference type="ARBA" id="ARBA00022617"/>
    </source>
</evidence>
<evidence type="ECO:0000256" key="10">
    <source>
        <dbReference type="ARBA" id="ARBA00023002"/>
    </source>
</evidence>
<comment type="cofactor">
    <cofactor evidence="1 14">
        <name>heme</name>
        <dbReference type="ChEBI" id="CHEBI:30413"/>
    </cofactor>
</comment>
<dbReference type="GO" id="GO:0016712">
    <property type="term" value="F:oxidoreductase activity, acting on paired donors, with incorporation or reduction of molecular oxygen, reduced flavin or flavoprotein as one donor, and incorporation of one atom of oxygen"/>
    <property type="evidence" value="ECO:0007669"/>
    <property type="project" value="TreeGrafter"/>
</dbReference>
<keyword evidence="12" id="KW-0503">Monooxygenase</keyword>
<dbReference type="GO" id="GO:0006805">
    <property type="term" value="P:xenobiotic metabolic process"/>
    <property type="evidence" value="ECO:0007669"/>
    <property type="project" value="TreeGrafter"/>
</dbReference>
<organism evidence="15 16">
    <name type="scientific">Anopheles albimanus</name>
    <name type="common">New world malaria mosquito</name>
    <dbReference type="NCBI Taxonomy" id="7167"/>
    <lineage>
        <taxon>Eukaryota</taxon>
        <taxon>Metazoa</taxon>
        <taxon>Ecdysozoa</taxon>
        <taxon>Arthropoda</taxon>
        <taxon>Hexapoda</taxon>
        <taxon>Insecta</taxon>
        <taxon>Pterygota</taxon>
        <taxon>Neoptera</taxon>
        <taxon>Endopterygota</taxon>
        <taxon>Diptera</taxon>
        <taxon>Nematocera</taxon>
        <taxon>Culicoidea</taxon>
        <taxon>Culicidae</taxon>
        <taxon>Anophelinae</taxon>
        <taxon>Anopheles</taxon>
    </lineage>
</organism>
<dbReference type="GO" id="GO:0005506">
    <property type="term" value="F:iron ion binding"/>
    <property type="evidence" value="ECO:0007669"/>
    <property type="project" value="InterPro"/>
</dbReference>
<evidence type="ECO:0000313" key="16">
    <source>
        <dbReference type="Proteomes" id="UP000069272"/>
    </source>
</evidence>
<evidence type="ECO:0000256" key="12">
    <source>
        <dbReference type="ARBA" id="ARBA00023033"/>
    </source>
</evidence>
<evidence type="ECO:0000256" key="7">
    <source>
        <dbReference type="ARBA" id="ARBA00022723"/>
    </source>
</evidence>
<dbReference type="PANTHER" id="PTHR24300">
    <property type="entry name" value="CYTOCHROME P450 508A4-RELATED"/>
    <property type="match status" value="1"/>
</dbReference>
<keyword evidence="8" id="KW-0256">Endoplasmic reticulum</keyword>
<dbReference type="PRINTS" id="PR00463">
    <property type="entry name" value="EP450I"/>
</dbReference>
<accession>A0A182F8T9</accession>
<dbReference type="GO" id="GO:0008395">
    <property type="term" value="F:steroid hydroxylase activity"/>
    <property type="evidence" value="ECO:0007669"/>
    <property type="project" value="TreeGrafter"/>
</dbReference>
<evidence type="ECO:0000256" key="3">
    <source>
        <dbReference type="ARBA" id="ARBA00004174"/>
    </source>
</evidence>
<proteinExistence type="inferred from homology"/>
<dbReference type="AlphaFoldDB" id="A0A182F8T9"/>
<reference evidence="15 16" key="1">
    <citation type="journal article" date="2017" name="G3 (Bethesda)">
        <title>The Physical Genome Mapping of Anopheles albimanus Corrected Scaffold Misassemblies and Identified Interarm Rearrangements in Genus Anopheles.</title>
        <authorList>
            <person name="Artemov G.N."/>
            <person name="Peery A.N."/>
            <person name="Jiang X."/>
            <person name="Tu Z."/>
            <person name="Stegniy V.N."/>
            <person name="Sharakhova M.V."/>
            <person name="Sharakhov I.V."/>
        </authorList>
    </citation>
    <scope>NUCLEOTIDE SEQUENCE [LARGE SCALE GENOMIC DNA]</scope>
    <source>
        <strain evidence="15 16">ALBI9_A</strain>
    </source>
</reference>
<dbReference type="PRINTS" id="PR00385">
    <property type="entry name" value="P450"/>
</dbReference>
<evidence type="ECO:0000256" key="14">
    <source>
        <dbReference type="PIRSR" id="PIRSR602401-1"/>
    </source>
</evidence>
<dbReference type="InterPro" id="IPR001128">
    <property type="entry name" value="Cyt_P450"/>
</dbReference>
<dbReference type="RefSeq" id="XP_035781741.1">
    <property type="nucleotide sequence ID" value="XM_035925848.1"/>
</dbReference>
<dbReference type="OrthoDB" id="1844152at2759"/>
<evidence type="ECO:0000256" key="1">
    <source>
        <dbReference type="ARBA" id="ARBA00001971"/>
    </source>
</evidence>
<dbReference type="SUPFAM" id="SSF48264">
    <property type="entry name" value="Cytochrome P450"/>
    <property type="match status" value="1"/>
</dbReference>
<keyword evidence="9" id="KW-0492">Microsome</keyword>
<evidence type="ECO:0000313" key="15">
    <source>
        <dbReference type="EnsemblMetazoa" id="AALB002913-PA"/>
    </source>
</evidence>
<dbReference type="RefSeq" id="XP_035781740.1">
    <property type="nucleotide sequence ID" value="XM_035925847.1"/>
</dbReference>
<feature type="binding site" description="axial binding residue" evidence="14">
    <location>
        <position position="446"/>
    </location>
    <ligand>
        <name>heme</name>
        <dbReference type="ChEBI" id="CHEBI:30413"/>
    </ligand>
    <ligandPart>
        <name>Fe</name>
        <dbReference type="ChEBI" id="CHEBI:18248"/>
    </ligandPart>
</feature>
<dbReference type="FunFam" id="1.10.630.10:FF:000238">
    <property type="entry name" value="Cytochrome P450 2A6"/>
    <property type="match status" value="1"/>
</dbReference>
<keyword evidence="10" id="KW-0560">Oxidoreductase</keyword>
<protein>
    <submittedName>
        <fullName evidence="15">Cytochrome P450</fullName>
    </submittedName>
</protein>
<dbReference type="Proteomes" id="UP000069272">
    <property type="component" value="Chromosome 2R"/>
</dbReference>
<evidence type="ECO:0000256" key="2">
    <source>
        <dbReference type="ARBA" id="ARBA00003690"/>
    </source>
</evidence>
<sequence length="509" mass="57760">MISTWCIGFAVLVIYIAVTFWGQRDKPPGPIGIPLVGYLPFINAKKPYETFTQLSKRYGPIYGLRMGQVYAVVLSNYSLIRTVLAKDESTGRAPLYITHGIMGGYGLICAQGALWRDQRKLSIEWLRRLGMTKFGCTRDRLEKNICSSLNEMIEVIAAKANVGAGGFDPSPTIHHVLGNLMNDLVFGLKYEKLDETWQFLQHLQEEGVKHIGVSMAVNFLPWLRYFPSTRRTIKFLLDGKAKTHTIYDAIIAEKRKNLQSADTSASSRECILKSFLEESMNRQNAGRADASHCSDVQLRHLMADLFGAGVDTTFTTIRWALLYIALYPTIQLQLRQELEQALTTNKAPTLDDIELLPYLRATIAEVQRIRTVVPVGIPHGTTKEMMIAGFRIPANTMIMPLLWAVHMDSDNFPDPEQFKPERFLDKDGKFSVPHCFLPFQSGKRMCLGDELARYILHLYVANLLFCCDWFDIVQEDACSIDMTGTCGITLTPPKYRMIFHKVKRNQDHF</sequence>
<dbReference type="GO" id="GO:0006082">
    <property type="term" value="P:organic acid metabolic process"/>
    <property type="evidence" value="ECO:0007669"/>
    <property type="project" value="TreeGrafter"/>
</dbReference>
<dbReference type="GO" id="GO:0020037">
    <property type="term" value="F:heme binding"/>
    <property type="evidence" value="ECO:0007669"/>
    <property type="project" value="InterPro"/>
</dbReference>
<dbReference type="Gene3D" id="1.10.630.10">
    <property type="entry name" value="Cytochrome P450"/>
    <property type="match status" value="1"/>
</dbReference>
<dbReference type="EnsemblMetazoa" id="AALB002913-RA">
    <property type="protein sequence ID" value="AALB002913-PA"/>
    <property type="gene ID" value="AALB002913"/>
</dbReference>
<dbReference type="STRING" id="7167.A0A182F8T9"/>
<evidence type="ECO:0000256" key="4">
    <source>
        <dbReference type="ARBA" id="ARBA00004406"/>
    </source>
</evidence>
<evidence type="ECO:0000256" key="9">
    <source>
        <dbReference type="ARBA" id="ARBA00022848"/>
    </source>
</evidence>
<reference evidence="15" key="2">
    <citation type="submission" date="2022-08" db="UniProtKB">
        <authorList>
            <consortium name="EnsemblMetazoa"/>
        </authorList>
    </citation>
    <scope>IDENTIFICATION</scope>
    <source>
        <strain evidence="15">STECLA/ALBI9_A</strain>
    </source>
</reference>
<dbReference type="GeneID" id="118461005"/>
<dbReference type="InterPro" id="IPR050182">
    <property type="entry name" value="Cytochrome_P450_fam2"/>
</dbReference>
<keyword evidence="7 14" id="KW-0479">Metal-binding</keyword>
<dbReference type="Pfam" id="PF00067">
    <property type="entry name" value="p450"/>
    <property type="match status" value="1"/>
</dbReference>
<evidence type="ECO:0000256" key="11">
    <source>
        <dbReference type="ARBA" id="ARBA00023004"/>
    </source>
</evidence>
<evidence type="ECO:0000256" key="5">
    <source>
        <dbReference type="ARBA" id="ARBA00010617"/>
    </source>
</evidence>
<keyword evidence="16" id="KW-1185">Reference proteome</keyword>
<dbReference type="CTD" id="32857"/>
<dbReference type="VEuPathDB" id="VectorBase:AALB002913"/>
<dbReference type="InterPro" id="IPR036396">
    <property type="entry name" value="Cyt_P450_sf"/>
</dbReference>
<dbReference type="VEuPathDB" id="VectorBase:AALB20_038226"/>
<dbReference type="InterPro" id="IPR002401">
    <property type="entry name" value="Cyt_P450_E_grp-I"/>
</dbReference>
<dbReference type="PANTHER" id="PTHR24300:SF403">
    <property type="entry name" value="CYTOCHROME P450 306A1"/>
    <property type="match status" value="1"/>
</dbReference>
<dbReference type="GO" id="GO:0005789">
    <property type="term" value="C:endoplasmic reticulum membrane"/>
    <property type="evidence" value="ECO:0007669"/>
    <property type="project" value="UniProtKB-SubCell"/>
</dbReference>